<name>A0A383C7A9_9ZZZZ</name>
<evidence type="ECO:0000313" key="1">
    <source>
        <dbReference type="EMBL" id="SVE27515.1"/>
    </source>
</evidence>
<protein>
    <recommendedName>
        <fullName evidence="2">Tail sheath protein subtilisin-like domain-containing protein</fullName>
    </recommendedName>
</protein>
<accession>A0A383C7A9</accession>
<dbReference type="Gene3D" id="3.40.50.11780">
    <property type="match status" value="1"/>
</dbReference>
<reference evidence="1" key="1">
    <citation type="submission" date="2018-05" db="EMBL/GenBank/DDBJ databases">
        <authorList>
            <person name="Lanie J.A."/>
            <person name="Ng W.-L."/>
            <person name="Kazmierczak K.M."/>
            <person name="Andrzejewski T.M."/>
            <person name="Davidsen T.M."/>
            <person name="Wayne K.J."/>
            <person name="Tettelin H."/>
            <person name="Glass J.I."/>
            <person name="Rusch D."/>
            <person name="Podicherti R."/>
            <person name="Tsui H.-C.T."/>
            <person name="Winkler M.E."/>
        </authorList>
    </citation>
    <scope>NUCLEOTIDE SEQUENCE</scope>
</reference>
<evidence type="ECO:0008006" key="2">
    <source>
        <dbReference type="Google" id="ProtNLM"/>
    </source>
</evidence>
<proteinExistence type="predicted"/>
<dbReference type="AlphaFoldDB" id="A0A383C7A9"/>
<gene>
    <name evidence="1" type="ORF">METZ01_LOCUS480369</name>
</gene>
<dbReference type="EMBL" id="UINC01206064">
    <property type="protein sequence ID" value="SVE27515.1"/>
    <property type="molecule type" value="Genomic_DNA"/>
</dbReference>
<feature type="non-terminal residue" evidence="1">
    <location>
        <position position="1"/>
    </location>
</feature>
<feature type="non-terminal residue" evidence="1">
    <location>
        <position position="242"/>
    </location>
</feature>
<organism evidence="1">
    <name type="scientific">marine metagenome</name>
    <dbReference type="NCBI Taxonomy" id="408172"/>
    <lineage>
        <taxon>unclassified sequences</taxon>
        <taxon>metagenomes</taxon>
        <taxon>ecological metagenomes</taxon>
    </lineage>
</organism>
<sequence>TREKDLSFLPQGISEIGAAIIGPTKKGPAFVPTQISSFGEFQNIFGDVDSRFYVPMTVQEYLKSAPSVTIVRVLGLGGYQPSSIRLSLTASGSQSGSAGASAQVGAILHPSRANSSLDLGAAAMVTVDASADWNATTLTINSVAKTISFDTGSDNYVTKVFGSDPQTTNTNVYVYKEYKEFSSQHGFDATTLLSAASASAGEDFTNDYAVATTPYLISQLSGGGRKNLFKVNTRSHGSSVTS</sequence>